<evidence type="ECO:0000313" key="1">
    <source>
        <dbReference type="Proteomes" id="UP000887576"/>
    </source>
</evidence>
<dbReference type="WBParaSite" id="JU765_v2.g1729.t1">
    <property type="protein sequence ID" value="JU765_v2.g1729.t1"/>
    <property type="gene ID" value="JU765_v2.g1729"/>
</dbReference>
<protein>
    <submittedName>
        <fullName evidence="2">Ammonium transporter</fullName>
    </submittedName>
</protein>
<name>A0AC34QKZ0_9BILA</name>
<reference evidence="2" key="1">
    <citation type="submission" date="2022-11" db="UniProtKB">
        <authorList>
            <consortium name="WormBaseParasite"/>
        </authorList>
    </citation>
    <scope>IDENTIFICATION</scope>
</reference>
<proteinExistence type="predicted"/>
<evidence type="ECO:0000313" key="2">
    <source>
        <dbReference type="WBParaSite" id="JU765_v2.g1729.t1"/>
    </source>
</evidence>
<sequence length="373" mass="40276">MALEAKIDEMKKESDANNNAFFMCSMALIIFFMQCGFAFLEAGAVRSKNTTNILIKNVLDSIIVIICYWATGWAFAYGDDNHHGGNGFIGTSEFFLTGETDFPKFFFQYVFAATAATIVSGAVCERCEFVTYIAYCSIISMLVYPVLTHWGWSAKGWLAQGTLYDGVQISYVDFAGSGMVHLCGGTISFIAAYMIGPRIGRFPSKGNEEPSLEIQGHSVPFAALGGFILMFGFLAFNGGSTANITEPHIGNTVALAMINTIMSGSFAAIIYLVVYKYLNGKWTCLLTINAALTGMVAACAGCNKTQPWGSVIVGTGAGLFYLALSTLMVKLKIDDPLDAFAVHFGGGLWGLISACFVIPNGILYSMFDVIYNN</sequence>
<organism evidence="1 2">
    <name type="scientific">Panagrolaimus sp. JU765</name>
    <dbReference type="NCBI Taxonomy" id="591449"/>
    <lineage>
        <taxon>Eukaryota</taxon>
        <taxon>Metazoa</taxon>
        <taxon>Ecdysozoa</taxon>
        <taxon>Nematoda</taxon>
        <taxon>Chromadorea</taxon>
        <taxon>Rhabditida</taxon>
        <taxon>Tylenchina</taxon>
        <taxon>Panagrolaimomorpha</taxon>
        <taxon>Panagrolaimoidea</taxon>
        <taxon>Panagrolaimidae</taxon>
        <taxon>Panagrolaimus</taxon>
    </lineage>
</organism>
<dbReference type="Proteomes" id="UP000887576">
    <property type="component" value="Unplaced"/>
</dbReference>
<accession>A0AC34QKZ0</accession>